<evidence type="ECO:0000256" key="2">
    <source>
        <dbReference type="ARBA" id="ARBA00023319"/>
    </source>
</evidence>
<dbReference type="HOGENOM" id="CLU_027228_0_1_1"/>
<name>Q17E45_AEDAE</name>
<dbReference type="GO" id="GO:0005886">
    <property type="term" value="C:plasma membrane"/>
    <property type="evidence" value="ECO:0007669"/>
    <property type="project" value="TreeGrafter"/>
</dbReference>
<keyword evidence="2" id="KW-0393">Immunoglobulin domain</keyword>
<dbReference type="InterPro" id="IPR013098">
    <property type="entry name" value="Ig_I-set"/>
</dbReference>
<dbReference type="AlphaFoldDB" id="Q17E45"/>
<dbReference type="InterPro" id="IPR013106">
    <property type="entry name" value="Ig_V-set"/>
</dbReference>
<dbReference type="InterPro" id="IPR003598">
    <property type="entry name" value="Ig_sub2"/>
</dbReference>
<dbReference type="InterPro" id="IPR003961">
    <property type="entry name" value="FN3_dom"/>
</dbReference>
<dbReference type="PANTHER" id="PTHR45080:SF4">
    <property type="entry name" value="GH03113P"/>
    <property type="match status" value="1"/>
</dbReference>
<organism evidence="5 6">
    <name type="scientific">Aedes aegypti</name>
    <name type="common">Yellowfever mosquito</name>
    <name type="synonym">Culex aegypti</name>
    <dbReference type="NCBI Taxonomy" id="7159"/>
    <lineage>
        <taxon>Eukaryota</taxon>
        <taxon>Metazoa</taxon>
        <taxon>Ecdysozoa</taxon>
        <taxon>Arthropoda</taxon>
        <taxon>Hexapoda</taxon>
        <taxon>Insecta</taxon>
        <taxon>Pterygota</taxon>
        <taxon>Neoptera</taxon>
        <taxon>Endopterygota</taxon>
        <taxon>Diptera</taxon>
        <taxon>Nematocera</taxon>
        <taxon>Culicoidea</taxon>
        <taxon>Culicidae</taxon>
        <taxon>Culicinae</taxon>
        <taxon>Aedini</taxon>
        <taxon>Aedes</taxon>
        <taxon>Stegomyia</taxon>
    </lineage>
</organism>
<dbReference type="GO" id="GO:0030424">
    <property type="term" value="C:axon"/>
    <property type="evidence" value="ECO:0007669"/>
    <property type="project" value="TreeGrafter"/>
</dbReference>
<dbReference type="Proteomes" id="UP000682892">
    <property type="component" value="Unassembled WGS sequence"/>
</dbReference>
<feature type="domain" description="Ig-like" evidence="3">
    <location>
        <begin position="153"/>
        <end position="234"/>
    </location>
</feature>
<dbReference type="SUPFAM" id="SSF49265">
    <property type="entry name" value="Fibronectin type III"/>
    <property type="match status" value="1"/>
</dbReference>
<dbReference type="SUPFAM" id="SSF48726">
    <property type="entry name" value="Immunoglobulin"/>
    <property type="match status" value="3"/>
</dbReference>
<dbReference type="GO" id="GO:0008046">
    <property type="term" value="F:axon guidance receptor activity"/>
    <property type="evidence" value="ECO:0007669"/>
    <property type="project" value="TreeGrafter"/>
</dbReference>
<dbReference type="FunFam" id="2.60.40.10:FF:002157">
    <property type="entry name" value="Wrapper protein"/>
    <property type="match status" value="1"/>
</dbReference>
<sequence length="523" mass="59254">MTKKERIIRIPLGVTMNLMTVSRISRSAKHASLNWIIARLMMVTTILRPEFALCGQQFRSVPTTVKTYENETVLLPCYHNSPYRYVRWTRDDMLLVDSRNPALTPPPRFHLWKNGSLEVDQVQMDDTGDYRCEIMTEAEKAIQRHAIEVQYPPNILMHPSDRVEVKVGQILEIVCDATGVPQPYISWSFKNDNASATFDNNRKINLLVESKDFAGPIECTATNGVGEPVSETLDVFVDFMPEVSVRTTPIHTKIGQNAHLECIVTSAPTASIHWFHNGLPLPSDRRFTKQDGIVRKPEYHTVYRHVLFIRNVRDADLGNYECKAENKIGIKGAHLELTGRPMQASFKPSTEMSSPTTHNLIWQVESFSPIIEYKLKFRKIPSGNITPSKRYPNLPWSELIIPSDFSDGPLHSTGYTLQGLQGTSVYEVVVLARNRYGWSDASNILRFATGGEVELQDSGYQTTETIEYPSESEYPSITDNVIPDEVYDEFYGNINSGIDSVQNVEMLSVLACLFNGFLYFVLN</sequence>
<dbReference type="GO" id="GO:0007156">
    <property type="term" value="P:homophilic cell adhesion via plasma membrane adhesion molecules"/>
    <property type="evidence" value="ECO:0007669"/>
    <property type="project" value="TreeGrafter"/>
</dbReference>
<dbReference type="OMA" id="DHYVNAV"/>
<dbReference type="eggNOG" id="KOG3510">
    <property type="taxonomic scope" value="Eukaryota"/>
</dbReference>
<dbReference type="CDD" id="cd00096">
    <property type="entry name" value="Ig"/>
    <property type="match status" value="2"/>
</dbReference>
<evidence type="ECO:0000259" key="4">
    <source>
        <dbReference type="PROSITE" id="PS50853"/>
    </source>
</evidence>
<dbReference type="EMBL" id="CH477287">
    <property type="protein sequence ID" value="EAT44693.1"/>
    <property type="molecule type" value="Genomic_DNA"/>
</dbReference>
<dbReference type="PROSITE" id="PS50835">
    <property type="entry name" value="IG_LIKE"/>
    <property type="match status" value="3"/>
</dbReference>
<accession>Q17E45</accession>
<dbReference type="InterPro" id="IPR036116">
    <property type="entry name" value="FN3_sf"/>
</dbReference>
<dbReference type="VEuPathDB" id="VectorBase:AAEL003966"/>
<dbReference type="PROSITE" id="PS50853">
    <property type="entry name" value="FN3"/>
    <property type="match status" value="1"/>
</dbReference>
<dbReference type="InterPro" id="IPR036179">
    <property type="entry name" value="Ig-like_dom_sf"/>
</dbReference>
<dbReference type="Pfam" id="PF07686">
    <property type="entry name" value="V-set"/>
    <property type="match status" value="1"/>
</dbReference>
<keyword evidence="1" id="KW-0677">Repeat</keyword>
<reference evidence="5" key="1">
    <citation type="submission" date="2005-10" db="EMBL/GenBank/DDBJ databases">
        <authorList>
            <person name="Loftus B.J."/>
            <person name="Nene V.M."/>
            <person name="Hannick L.I."/>
            <person name="Bidwell S."/>
            <person name="Haas B."/>
            <person name="Amedeo P."/>
            <person name="Orvis J."/>
            <person name="Wortman J.R."/>
            <person name="White O.R."/>
            <person name="Salzberg S."/>
            <person name="Shumway M."/>
            <person name="Koo H."/>
            <person name="Zhao Y."/>
            <person name="Holmes M."/>
            <person name="Miller J."/>
            <person name="Schatz M."/>
            <person name="Pop M."/>
            <person name="Pai G."/>
            <person name="Utterback T."/>
            <person name="Rogers Y.-H."/>
            <person name="Kravitz S."/>
            <person name="Fraser C.M."/>
        </authorList>
    </citation>
    <scope>NUCLEOTIDE SEQUENCE</scope>
    <source>
        <strain evidence="5">Liverpool</strain>
    </source>
</reference>
<evidence type="ECO:0000256" key="1">
    <source>
        <dbReference type="ARBA" id="ARBA00022737"/>
    </source>
</evidence>
<feature type="domain" description="Ig-like" evidence="3">
    <location>
        <begin position="49"/>
        <end position="143"/>
    </location>
</feature>
<evidence type="ECO:0000313" key="5">
    <source>
        <dbReference type="EMBL" id="EAT44693.1"/>
    </source>
</evidence>
<feature type="domain" description="Fibronectin type-III" evidence="4">
    <location>
        <begin position="344"/>
        <end position="452"/>
    </location>
</feature>
<dbReference type="STRING" id="7159.Q17E45"/>
<dbReference type="PaxDb" id="7159-AAEL003966-PA"/>
<evidence type="ECO:0000313" key="6">
    <source>
        <dbReference type="Proteomes" id="UP000682892"/>
    </source>
</evidence>
<dbReference type="PANTHER" id="PTHR45080">
    <property type="entry name" value="CONTACTIN 5"/>
    <property type="match status" value="1"/>
</dbReference>
<dbReference type="CDD" id="cd00063">
    <property type="entry name" value="FN3"/>
    <property type="match status" value="1"/>
</dbReference>
<dbReference type="InterPro" id="IPR003599">
    <property type="entry name" value="Ig_sub"/>
</dbReference>
<dbReference type="GO" id="GO:0050808">
    <property type="term" value="P:synapse organization"/>
    <property type="evidence" value="ECO:0007669"/>
    <property type="project" value="TreeGrafter"/>
</dbReference>
<dbReference type="Pfam" id="PF07679">
    <property type="entry name" value="I-set"/>
    <property type="match status" value="1"/>
</dbReference>
<evidence type="ECO:0000259" key="3">
    <source>
        <dbReference type="PROSITE" id="PS50835"/>
    </source>
</evidence>
<dbReference type="SMART" id="SM00409">
    <property type="entry name" value="IG"/>
    <property type="match status" value="3"/>
</dbReference>
<reference evidence="5" key="2">
    <citation type="journal article" date="2007" name="Science">
        <title>Genome sequence of Aedes aegypti, a major arbovirus vector.</title>
        <authorList>
            <person name="Nene V."/>
            <person name="Wortman J.R."/>
            <person name="Lawson D."/>
            <person name="Haas B."/>
            <person name="Kodira C."/>
            <person name="Tu Z.J."/>
            <person name="Loftus B."/>
            <person name="Xi Z."/>
            <person name="Megy K."/>
            <person name="Grabherr M."/>
            <person name="Ren Q."/>
            <person name="Zdobnov E.M."/>
            <person name="Lobo N.F."/>
            <person name="Campbell K.S."/>
            <person name="Brown S.E."/>
            <person name="Bonaldo M.F."/>
            <person name="Zhu J."/>
            <person name="Sinkins S.P."/>
            <person name="Hogenkamp D.G."/>
            <person name="Amedeo P."/>
            <person name="Arensburger P."/>
            <person name="Atkinson P.W."/>
            <person name="Bidwell S."/>
            <person name="Biedler J."/>
            <person name="Birney E."/>
            <person name="Bruggner R.V."/>
            <person name="Costas J."/>
            <person name="Coy M.R."/>
            <person name="Crabtree J."/>
            <person name="Crawford M."/>
            <person name="Debruyn B."/>
            <person name="Decaprio D."/>
            <person name="Eiglmeier K."/>
            <person name="Eisenstadt E."/>
            <person name="El-Dorry H."/>
            <person name="Gelbart W.M."/>
            <person name="Gomes S.L."/>
            <person name="Hammond M."/>
            <person name="Hannick L.I."/>
            <person name="Hogan J.R."/>
            <person name="Holmes M.H."/>
            <person name="Jaffe D."/>
            <person name="Johnston J.S."/>
            <person name="Kennedy R.C."/>
            <person name="Koo H."/>
            <person name="Kravitz S."/>
            <person name="Kriventseva E.V."/>
            <person name="Kulp D."/>
            <person name="Labutti K."/>
            <person name="Lee E."/>
            <person name="Li S."/>
            <person name="Lovin D.D."/>
            <person name="Mao C."/>
            <person name="Mauceli E."/>
            <person name="Menck C.F."/>
            <person name="Miller J.R."/>
            <person name="Montgomery P."/>
            <person name="Mori A."/>
            <person name="Nascimento A.L."/>
            <person name="Naveira H.F."/>
            <person name="Nusbaum C."/>
            <person name="O'leary S."/>
            <person name="Orvis J."/>
            <person name="Pertea M."/>
            <person name="Quesneville H."/>
            <person name="Reidenbach K.R."/>
            <person name="Rogers Y.H."/>
            <person name="Roth C.W."/>
            <person name="Schneider J.R."/>
            <person name="Schatz M."/>
            <person name="Shumway M."/>
            <person name="Stanke M."/>
            <person name="Stinson E.O."/>
            <person name="Tubio J.M."/>
            <person name="Vanzee J.P."/>
            <person name="Verjovski-Almeida S."/>
            <person name="Werner D."/>
            <person name="White O."/>
            <person name="Wyder S."/>
            <person name="Zeng Q."/>
            <person name="Zhao Q."/>
            <person name="Zhao Y."/>
            <person name="Hill C.A."/>
            <person name="Raikhel A.S."/>
            <person name="Soares M.B."/>
            <person name="Knudson D.L."/>
            <person name="Lee N.H."/>
            <person name="Galagan J."/>
            <person name="Salzberg S.L."/>
            <person name="Paulsen I.T."/>
            <person name="Dimopoulos G."/>
            <person name="Collins F.H."/>
            <person name="Birren B."/>
            <person name="Fraser-Liggett C.M."/>
            <person name="Severson D.W."/>
        </authorList>
    </citation>
    <scope>NUCLEOTIDE SEQUENCE [LARGE SCALE GENOMIC DNA]</scope>
    <source>
        <strain evidence="5">Liverpool</strain>
    </source>
</reference>
<dbReference type="InterPro" id="IPR050958">
    <property type="entry name" value="Cell_Adh-Cytoskel_Orgn"/>
</dbReference>
<proteinExistence type="predicted"/>
<dbReference type="Gene3D" id="2.60.40.10">
    <property type="entry name" value="Immunoglobulins"/>
    <property type="match status" value="4"/>
</dbReference>
<dbReference type="SMART" id="SM00408">
    <property type="entry name" value="IGc2"/>
    <property type="match status" value="3"/>
</dbReference>
<dbReference type="Pfam" id="PF13927">
    <property type="entry name" value="Ig_3"/>
    <property type="match status" value="1"/>
</dbReference>
<protein>
    <submittedName>
        <fullName evidence="5">AAEL003966-PA</fullName>
    </submittedName>
</protein>
<feature type="domain" description="Ig-like" evidence="3">
    <location>
        <begin position="241"/>
        <end position="338"/>
    </location>
</feature>
<reference evidence="5" key="3">
    <citation type="submission" date="2012-09" db="EMBL/GenBank/DDBJ databases">
        <authorList>
            <consortium name="VectorBase"/>
        </authorList>
    </citation>
    <scope>NUCLEOTIDE SEQUENCE</scope>
    <source>
        <strain evidence="5">Liverpool</strain>
    </source>
</reference>
<dbReference type="GO" id="GO:0043025">
    <property type="term" value="C:neuronal cell body"/>
    <property type="evidence" value="ECO:0007669"/>
    <property type="project" value="TreeGrafter"/>
</dbReference>
<dbReference type="InterPro" id="IPR013783">
    <property type="entry name" value="Ig-like_fold"/>
</dbReference>
<dbReference type="PhylomeDB" id="Q17E45"/>
<dbReference type="InterPro" id="IPR007110">
    <property type="entry name" value="Ig-like_dom"/>
</dbReference>
<gene>
    <name evidence="5" type="ORF">AaeL_AAEL003966</name>
</gene>